<protein>
    <submittedName>
        <fullName evidence="2">Uncharacterized protein</fullName>
    </submittedName>
</protein>
<sequence length="127" mass="14221">MSAVWQSRRGFIHESKMKENAKCSSSSGPIIHAGFSKKRSKVGVRSSKLGLSSSQHRPEGFPRTVYQHSYRPKPSPNPPSTPGSSTGKLLHPLPQSIRRGSWGWHVIERRNYTRSQSSAHEPVQKHP</sequence>
<gene>
    <name evidence="2" type="ORF">HCDG_05367</name>
</gene>
<dbReference type="HOGENOM" id="CLU_2085499_0_0_1"/>
<evidence type="ECO:0000313" key="3">
    <source>
        <dbReference type="Proteomes" id="UP000002624"/>
    </source>
</evidence>
<organism evidence="2 3">
    <name type="scientific">Ajellomyces capsulatus (strain H143)</name>
    <name type="common">Darling's disease fungus</name>
    <name type="synonym">Histoplasma capsulatum</name>
    <dbReference type="NCBI Taxonomy" id="544712"/>
    <lineage>
        <taxon>Eukaryota</taxon>
        <taxon>Fungi</taxon>
        <taxon>Dikarya</taxon>
        <taxon>Ascomycota</taxon>
        <taxon>Pezizomycotina</taxon>
        <taxon>Eurotiomycetes</taxon>
        <taxon>Eurotiomycetidae</taxon>
        <taxon>Onygenales</taxon>
        <taxon>Ajellomycetaceae</taxon>
        <taxon>Histoplasma</taxon>
    </lineage>
</organism>
<reference evidence="3" key="1">
    <citation type="submission" date="2009-05" db="EMBL/GenBank/DDBJ databases">
        <title>The genome sequence of Ajellomyces capsulatus strain H143.</title>
        <authorList>
            <person name="Champion M."/>
            <person name="Cuomo C.A."/>
            <person name="Ma L.-J."/>
            <person name="Henn M.R."/>
            <person name="Sil A."/>
            <person name="Goldman B."/>
            <person name="Young S.K."/>
            <person name="Kodira C.D."/>
            <person name="Zeng Q."/>
            <person name="Koehrsen M."/>
            <person name="Alvarado L."/>
            <person name="Berlin A.M."/>
            <person name="Borenstein D."/>
            <person name="Chen Z."/>
            <person name="Engels R."/>
            <person name="Freedman E."/>
            <person name="Gellesch M."/>
            <person name="Goldberg J."/>
            <person name="Griggs A."/>
            <person name="Gujja S."/>
            <person name="Heiman D.I."/>
            <person name="Hepburn T.A."/>
            <person name="Howarth C."/>
            <person name="Jen D."/>
            <person name="Larson L."/>
            <person name="Lewis B."/>
            <person name="Mehta T."/>
            <person name="Park D."/>
            <person name="Pearson M."/>
            <person name="Roberts A."/>
            <person name="Saif S."/>
            <person name="Shea T.D."/>
            <person name="Shenoy N."/>
            <person name="Sisk P."/>
            <person name="Stolte C."/>
            <person name="Sykes S."/>
            <person name="Walk T."/>
            <person name="White J."/>
            <person name="Yandava C."/>
            <person name="Klein B."/>
            <person name="McEwen J.G."/>
            <person name="Puccia R."/>
            <person name="Goldman G.H."/>
            <person name="Felipe M.S."/>
            <person name="Nino-Vega G."/>
            <person name="San-Blas G."/>
            <person name="Taylor J.W."/>
            <person name="Mendoza L."/>
            <person name="Galagan J.E."/>
            <person name="Nusbaum C."/>
            <person name="Birren B.W."/>
        </authorList>
    </citation>
    <scope>NUCLEOTIDE SEQUENCE [LARGE SCALE GENOMIC DNA]</scope>
    <source>
        <strain evidence="3">H143</strain>
    </source>
</reference>
<dbReference type="VEuPathDB" id="FungiDB:HCDG_05367"/>
<dbReference type="AlphaFoldDB" id="C6HG27"/>
<name>C6HG27_AJECH</name>
<dbReference type="Proteomes" id="UP000002624">
    <property type="component" value="Unassembled WGS sequence"/>
</dbReference>
<evidence type="ECO:0000313" key="2">
    <source>
        <dbReference type="EMBL" id="EER40778.1"/>
    </source>
</evidence>
<proteinExistence type="predicted"/>
<feature type="region of interest" description="Disordered" evidence="1">
    <location>
        <begin position="16"/>
        <end position="95"/>
    </location>
</feature>
<dbReference type="EMBL" id="GG692425">
    <property type="protein sequence ID" value="EER40778.1"/>
    <property type="molecule type" value="Genomic_DNA"/>
</dbReference>
<accession>C6HG27</accession>
<dbReference type="OMA" id="IHAGFSK"/>
<evidence type="ECO:0000256" key="1">
    <source>
        <dbReference type="SAM" id="MobiDB-lite"/>
    </source>
</evidence>